<dbReference type="PROSITE" id="PS50011">
    <property type="entry name" value="PROTEIN_KINASE_DOM"/>
    <property type="match status" value="1"/>
</dbReference>
<dbReference type="SUPFAM" id="SSF56112">
    <property type="entry name" value="Protein kinase-like (PK-like)"/>
    <property type="match status" value="1"/>
</dbReference>
<dbReference type="HOGENOM" id="CLU_000288_7_18_1"/>
<sequence>MRPLFLHGLIRLSRKSTRFPSRLSLKGVEYDRKMVIRGGYGDVYKGSWEGRAVAVKVARLYDESTRDKILKSFSSEAVIWCNVNHENLVPFHGVYRPPGEDVTICLVSPWMDNGNINQYLQRYPNTNRLPLILDVARGLQYLHTMKPAIIHSDLKGDNILMTASGKACIADFGIAATRNGFMMNVFSCTQTQSICGTLRWAAPEILADVPVDQPTQHTCMSDMHAFGCVCYQIYTGKVPYWETESFTTVLKHIMSGRGLVRPSRSECASRDLNDELWNFMAACWQLNPSGRPTASSAVDFLQSQQNQA</sequence>
<dbReference type="Proteomes" id="UP000008064">
    <property type="component" value="Unassembled WGS sequence"/>
</dbReference>
<name>F8NI90_SERL9</name>
<dbReference type="EMBL" id="GL945429">
    <property type="protein sequence ID" value="EGO29240.1"/>
    <property type="molecule type" value="Genomic_DNA"/>
</dbReference>
<dbReference type="PIRSF" id="PIRSF000654">
    <property type="entry name" value="Integrin-linked_kinase"/>
    <property type="match status" value="1"/>
</dbReference>
<protein>
    <recommendedName>
        <fullName evidence="1">Protein kinase domain-containing protein</fullName>
    </recommendedName>
</protein>
<dbReference type="PANTHER" id="PTHR44329">
    <property type="entry name" value="SERINE/THREONINE-PROTEIN KINASE TNNI3K-RELATED"/>
    <property type="match status" value="1"/>
</dbReference>
<dbReference type="GeneID" id="18817391"/>
<dbReference type="InterPro" id="IPR011009">
    <property type="entry name" value="Kinase-like_dom_sf"/>
</dbReference>
<dbReference type="Gene3D" id="1.10.510.10">
    <property type="entry name" value="Transferase(Phosphotransferase) domain 1"/>
    <property type="match status" value="1"/>
</dbReference>
<dbReference type="SMART" id="SM00220">
    <property type="entry name" value="S_TKc"/>
    <property type="match status" value="1"/>
</dbReference>
<dbReference type="AlphaFoldDB" id="F8NI90"/>
<evidence type="ECO:0000313" key="2">
    <source>
        <dbReference type="EMBL" id="EGO29240.1"/>
    </source>
</evidence>
<dbReference type="KEGG" id="sla:SERLADRAFT_456748"/>
<dbReference type="InterPro" id="IPR051681">
    <property type="entry name" value="Ser/Thr_Kinases-Pseudokinases"/>
</dbReference>
<organism>
    <name type="scientific">Serpula lacrymans var. lacrymans (strain S7.9)</name>
    <name type="common">Dry rot fungus</name>
    <dbReference type="NCBI Taxonomy" id="578457"/>
    <lineage>
        <taxon>Eukaryota</taxon>
        <taxon>Fungi</taxon>
        <taxon>Dikarya</taxon>
        <taxon>Basidiomycota</taxon>
        <taxon>Agaricomycotina</taxon>
        <taxon>Agaricomycetes</taxon>
        <taxon>Agaricomycetidae</taxon>
        <taxon>Boletales</taxon>
        <taxon>Coniophorineae</taxon>
        <taxon>Serpulaceae</taxon>
        <taxon>Serpula</taxon>
    </lineage>
</organism>
<evidence type="ECO:0000259" key="1">
    <source>
        <dbReference type="PROSITE" id="PS50011"/>
    </source>
</evidence>
<dbReference type="GO" id="GO:0005524">
    <property type="term" value="F:ATP binding"/>
    <property type="evidence" value="ECO:0007669"/>
    <property type="project" value="InterPro"/>
</dbReference>
<dbReference type="InterPro" id="IPR008271">
    <property type="entry name" value="Ser/Thr_kinase_AS"/>
</dbReference>
<accession>F8NI90</accession>
<dbReference type="GO" id="GO:0004674">
    <property type="term" value="F:protein serine/threonine kinase activity"/>
    <property type="evidence" value="ECO:0007669"/>
    <property type="project" value="TreeGrafter"/>
</dbReference>
<dbReference type="Pfam" id="PF00069">
    <property type="entry name" value="Pkinase"/>
    <property type="match status" value="1"/>
</dbReference>
<dbReference type="RefSeq" id="XP_007313482.1">
    <property type="nucleotide sequence ID" value="XM_007313420.1"/>
</dbReference>
<dbReference type="OrthoDB" id="122279at2759"/>
<dbReference type="PROSITE" id="PS00108">
    <property type="entry name" value="PROTEIN_KINASE_ST"/>
    <property type="match status" value="1"/>
</dbReference>
<gene>
    <name evidence="2" type="ORF">SERLADRAFT_456748</name>
</gene>
<dbReference type="InterPro" id="IPR000719">
    <property type="entry name" value="Prot_kinase_dom"/>
</dbReference>
<reference evidence="2" key="1">
    <citation type="submission" date="2011-04" db="EMBL/GenBank/DDBJ databases">
        <title>Evolution of plant cell wall degrading machinery underlies the functional diversity of forest fungi.</title>
        <authorList>
            <consortium name="US DOE Joint Genome Institute (JGI-PGF)"/>
            <person name="Eastwood D.C."/>
            <person name="Floudas D."/>
            <person name="Binder M."/>
            <person name="Majcherczyk A."/>
            <person name="Schneider P."/>
            <person name="Aerts A."/>
            <person name="Asiegbu F.O."/>
            <person name="Baker S.E."/>
            <person name="Barry K."/>
            <person name="Bendiksby M."/>
            <person name="Blumentritt M."/>
            <person name="Coutinho P.M."/>
            <person name="Cullen D."/>
            <person name="Cullen D."/>
            <person name="Gathman A."/>
            <person name="Goodell B."/>
            <person name="Henrissat B."/>
            <person name="Ihrmark K."/>
            <person name="Kauserud H."/>
            <person name="Kohler A."/>
            <person name="LaButti K."/>
            <person name="Lapidus A."/>
            <person name="Lavin J.L."/>
            <person name="Lee Y.-H."/>
            <person name="Lindquist E."/>
            <person name="Lilly W."/>
            <person name="Lucas S."/>
            <person name="Morin E."/>
            <person name="Murat C."/>
            <person name="Oguiza J.A."/>
            <person name="Park J."/>
            <person name="Pisabarro A.G."/>
            <person name="Riley R."/>
            <person name="Rosling A."/>
            <person name="Salamov A."/>
            <person name="Schmidt O."/>
            <person name="Schmutz J."/>
            <person name="Skrede I."/>
            <person name="Stenlid J."/>
            <person name="Wiebenga A."/>
            <person name="Xie X."/>
            <person name="Kues U."/>
            <person name="Hibbett D.S."/>
            <person name="Hoffmeister D."/>
            <person name="Hogberg N."/>
            <person name="Martin F."/>
            <person name="Grigoriev I.V."/>
            <person name="Watkinson S.C."/>
        </authorList>
    </citation>
    <scope>NUCLEOTIDE SEQUENCE</scope>
    <source>
        <strain evidence="2">S7.9</strain>
    </source>
</reference>
<feature type="domain" description="Protein kinase" evidence="1">
    <location>
        <begin position="29"/>
        <end position="301"/>
    </location>
</feature>
<proteinExistence type="predicted"/>